<dbReference type="AlphaFoldDB" id="A0A0S7BYB3"/>
<feature type="domain" description="HD" evidence="1">
    <location>
        <begin position="22"/>
        <end position="98"/>
    </location>
</feature>
<gene>
    <name evidence="2" type="ORF">TBC1_111703</name>
</gene>
<dbReference type="PANTHER" id="PTHR38659:SF1">
    <property type="entry name" value="METAL DEPENDENT PHOSPHOHYDROLASE"/>
    <property type="match status" value="1"/>
</dbReference>
<reference evidence="2" key="1">
    <citation type="journal article" date="2015" name="Genome Announc.">
        <title>Draft Genome Sequence of Bacteroidales Strain TBC1, a Novel Isolate from a Methanogenic Wastewater Treatment System.</title>
        <authorList>
            <person name="Tourlousse D.M."/>
            <person name="Matsuura N."/>
            <person name="Sun L."/>
            <person name="Toyonaga M."/>
            <person name="Kuroda K."/>
            <person name="Ohashi A."/>
            <person name="Cruz R."/>
            <person name="Yamaguchi T."/>
            <person name="Sekiguchi Y."/>
        </authorList>
    </citation>
    <scope>NUCLEOTIDE SEQUENCE [LARGE SCALE GENOMIC DNA]</scope>
    <source>
        <strain evidence="2">TBC1</strain>
    </source>
</reference>
<dbReference type="NCBIfam" id="TIGR00277">
    <property type="entry name" value="HDIG"/>
    <property type="match status" value="1"/>
</dbReference>
<sequence length="186" mass="20359">MLLSRNEALDLLRRYIKNERMIAHSLASEAVMRALALRLGRDPEKWAQAGLLHDLDVEITNADPAIHALETARILTGLGIDGDVVDAIRMHNEMATGLERETEFQHALAAGETITGLITATAMVYPDKKVASVKPKSVVKRMKEKAFAASVRREAILECEKIGLTLDEFAALSINAMAEIADEIGL</sequence>
<organism evidence="2">
    <name type="scientific">Lentimicrobium saccharophilum</name>
    <dbReference type="NCBI Taxonomy" id="1678841"/>
    <lineage>
        <taxon>Bacteria</taxon>
        <taxon>Pseudomonadati</taxon>
        <taxon>Bacteroidota</taxon>
        <taxon>Bacteroidia</taxon>
        <taxon>Bacteroidales</taxon>
        <taxon>Lentimicrobiaceae</taxon>
        <taxon>Lentimicrobium</taxon>
    </lineage>
</organism>
<dbReference type="InterPro" id="IPR006675">
    <property type="entry name" value="HDIG_dom"/>
</dbReference>
<dbReference type="Proteomes" id="UP000053091">
    <property type="component" value="Unassembled WGS sequence"/>
</dbReference>
<dbReference type="SUPFAM" id="SSF109604">
    <property type="entry name" value="HD-domain/PDEase-like"/>
    <property type="match status" value="1"/>
</dbReference>
<evidence type="ECO:0000313" key="2">
    <source>
        <dbReference type="EMBL" id="GAP43547.1"/>
    </source>
</evidence>
<protein>
    <submittedName>
        <fullName evidence="2">Protein containing HDIG domain</fullName>
    </submittedName>
</protein>
<dbReference type="OrthoDB" id="9801160at2"/>
<dbReference type="PANTHER" id="PTHR38659">
    <property type="entry name" value="METAL-DEPENDENT PHOSPHOHYDROLASE"/>
    <property type="match status" value="1"/>
</dbReference>
<keyword evidence="3" id="KW-1185">Reference proteome</keyword>
<dbReference type="InterPro" id="IPR006674">
    <property type="entry name" value="HD_domain"/>
</dbReference>
<dbReference type="Gene3D" id="1.10.3210.10">
    <property type="entry name" value="Hypothetical protein af1432"/>
    <property type="match status" value="1"/>
</dbReference>
<evidence type="ECO:0000259" key="1">
    <source>
        <dbReference type="Pfam" id="PF01966"/>
    </source>
</evidence>
<evidence type="ECO:0000313" key="3">
    <source>
        <dbReference type="Proteomes" id="UP000053091"/>
    </source>
</evidence>
<accession>A0A0S7BYB3</accession>
<dbReference type="STRING" id="1678841.TBC1_111703"/>
<name>A0A0S7BYB3_9BACT</name>
<dbReference type="EMBL" id="DF968182">
    <property type="protein sequence ID" value="GAP43547.1"/>
    <property type="molecule type" value="Genomic_DNA"/>
</dbReference>
<dbReference type="RefSeq" id="WP_062040826.1">
    <property type="nucleotide sequence ID" value="NZ_DF968182.1"/>
</dbReference>
<proteinExistence type="predicted"/>
<dbReference type="Pfam" id="PF01966">
    <property type="entry name" value="HD"/>
    <property type="match status" value="1"/>
</dbReference>